<accession>G9NL53</accession>
<evidence type="ECO:0000313" key="1">
    <source>
        <dbReference type="EMBL" id="EHK48620.1"/>
    </source>
</evidence>
<keyword evidence="2" id="KW-1185">Reference proteome</keyword>
<reference evidence="1 2" key="1">
    <citation type="journal article" date="2011" name="Genome Biol.">
        <title>Comparative genome sequence analysis underscores mycoparasitism as the ancestral life style of Trichoderma.</title>
        <authorList>
            <person name="Kubicek C.P."/>
            <person name="Herrera-Estrella A."/>
            <person name="Seidl-Seiboth V."/>
            <person name="Martinez D.A."/>
            <person name="Druzhinina I.S."/>
            <person name="Thon M."/>
            <person name="Zeilinger S."/>
            <person name="Casas-Flores S."/>
            <person name="Horwitz B.A."/>
            <person name="Mukherjee P.K."/>
            <person name="Mukherjee M."/>
            <person name="Kredics L."/>
            <person name="Alcaraz L.D."/>
            <person name="Aerts A."/>
            <person name="Antal Z."/>
            <person name="Atanasova L."/>
            <person name="Cervantes-Badillo M.G."/>
            <person name="Challacombe J."/>
            <person name="Chertkov O."/>
            <person name="McCluskey K."/>
            <person name="Coulpier F."/>
            <person name="Deshpande N."/>
            <person name="von Doehren H."/>
            <person name="Ebbole D.J."/>
            <person name="Esquivel-Naranjo E.U."/>
            <person name="Fekete E."/>
            <person name="Flipphi M."/>
            <person name="Glaser F."/>
            <person name="Gomez-Rodriguez E.Y."/>
            <person name="Gruber S."/>
            <person name="Han C."/>
            <person name="Henrissat B."/>
            <person name="Hermosa R."/>
            <person name="Hernandez-Onate M."/>
            <person name="Karaffa L."/>
            <person name="Kosti I."/>
            <person name="Le Crom S."/>
            <person name="Lindquist E."/>
            <person name="Lucas S."/>
            <person name="Luebeck M."/>
            <person name="Luebeck P.S."/>
            <person name="Margeot A."/>
            <person name="Metz B."/>
            <person name="Misra M."/>
            <person name="Nevalainen H."/>
            <person name="Omann M."/>
            <person name="Packer N."/>
            <person name="Perrone G."/>
            <person name="Uresti-Rivera E.E."/>
            <person name="Salamov A."/>
            <person name="Schmoll M."/>
            <person name="Seiboth B."/>
            <person name="Shapiro H."/>
            <person name="Sukno S."/>
            <person name="Tamayo-Ramos J.A."/>
            <person name="Tisch D."/>
            <person name="Wiest A."/>
            <person name="Wilkinson H.H."/>
            <person name="Zhang M."/>
            <person name="Coutinho P.M."/>
            <person name="Kenerley C.M."/>
            <person name="Monte E."/>
            <person name="Baker S.E."/>
            <person name="Grigoriev I.V."/>
        </authorList>
    </citation>
    <scope>NUCLEOTIDE SEQUENCE [LARGE SCALE GENOMIC DNA]</scope>
    <source>
        <strain evidence="2">ATCC 20476 / IMI 206040</strain>
    </source>
</reference>
<organism evidence="1 2">
    <name type="scientific">Hypocrea atroviridis (strain ATCC 20476 / IMI 206040)</name>
    <name type="common">Trichoderma atroviride</name>
    <dbReference type="NCBI Taxonomy" id="452589"/>
    <lineage>
        <taxon>Eukaryota</taxon>
        <taxon>Fungi</taxon>
        <taxon>Dikarya</taxon>
        <taxon>Ascomycota</taxon>
        <taxon>Pezizomycotina</taxon>
        <taxon>Sordariomycetes</taxon>
        <taxon>Hypocreomycetidae</taxon>
        <taxon>Hypocreales</taxon>
        <taxon>Hypocreaceae</taxon>
        <taxon>Trichoderma</taxon>
    </lineage>
</organism>
<protein>
    <submittedName>
        <fullName evidence="1">Uncharacterized protein</fullName>
    </submittedName>
</protein>
<proteinExistence type="predicted"/>
<gene>
    <name evidence="1" type="ORF">TRIATDRAFT_93637</name>
</gene>
<dbReference type="HOGENOM" id="CLU_1740757_0_0_1"/>
<dbReference type="EMBL" id="ABDG02000018">
    <property type="protein sequence ID" value="EHK48620.1"/>
    <property type="molecule type" value="Genomic_DNA"/>
</dbReference>
<name>G9NL53_HYPAI</name>
<dbReference type="Proteomes" id="UP000005426">
    <property type="component" value="Unassembled WGS sequence"/>
</dbReference>
<evidence type="ECO:0000313" key="2">
    <source>
        <dbReference type="Proteomes" id="UP000005426"/>
    </source>
</evidence>
<sequence>MMFKQAMVALLHAGLFSCMGIVIPITPIPIPTPFPIGPIAIDPPIIIDPFPIPLPCNDVALWSPTKLRNTKDGYSAVSLPTADADGGSSLPDLPYWLWDDREDGDGCVHWAYTDGDCSMSAQNDVACGRRMSLFVYLVDAGNGGTWPLWD</sequence>
<comment type="caution">
    <text evidence="1">The sequence shown here is derived from an EMBL/GenBank/DDBJ whole genome shotgun (WGS) entry which is preliminary data.</text>
</comment>
<dbReference type="AlphaFoldDB" id="G9NL53"/>
<dbReference type="PROSITE" id="PS51257">
    <property type="entry name" value="PROKAR_LIPOPROTEIN"/>
    <property type="match status" value="1"/>
</dbReference>